<dbReference type="RefSeq" id="WP_064454198.1">
    <property type="nucleotide sequence ID" value="NZ_CP015600.1"/>
</dbReference>
<reference evidence="1 2" key="1">
    <citation type="submission" date="2016-05" db="EMBL/GenBank/DDBJ databases">
        <title>Complete genome sequence of Pseudomonas antarctica PAMC 27494.</title>
        <authorList>
            <person name="Lee J."/>
        </authorList>
    </citation>
    <scope>NUCLEOTIDE SEQUENCE [LARGE SCALE GENOMIC DNA]</scope>
    <source>
        <strain evidence="1 2">PAMC 27494</strain>
    </source>
</reference>
<dbReference type="Pfam" id="PF09926">
    <property type="entry name" value="DUF2158"/>
    <property type="match status" value="1"/>
</dbReference>
<organism evidence="1 2">
    <name type="scientific">Pseudomonas antarctica</name>
    <dbReference type="NCBI Taxonomy" id="219572"/>
    <lineage>
        <taxon>Bacteria</taxon>
        <taxon>Pseudomonadati</taxon>
        <taxon>Pseudomonadota</taxon>
        <taxon>Gammaproteobacteria</taxon>
        <taxon>Pseudomonadales</taxon>
        <taxon>Pseudomonadaceae</taxon>
        <taxon>Pseudomonas</taxon>
    </lineage>
</organism>
<dbReference type="AlphaFoldDB" id="A0A172Z8C7"/>
<name>A0A172Z8C7_9PSED</name>
<protein>
    <recommendedName>
        <fullName evidence="3">DUF2158 domain-containing protein</fullName>
    </recommendedName>
</protein>
<dbReference type="PATRIC" id="fig|219572.3.peg.5174"/>
<gene>
    <name evidence="1" type="ORF">A7J50_5036</name>
</gene>
<evidence type="ECO:0000313" key="1">
    <source>
        <dbReference type="EMBL" id="ANF88376.1"/>
    </source>
</evidence>
<sequence length="70" mass="7748">MTFKPGDVVQLKSGGPHMTVEQIGEAAMTGESTVWCVWFEKVGGRQTRHEATFRPTSLEITSMSFEITSI</sequence>
<evidence type="ECO:0008006" key="3">
    <source>
        <dbReference type="Google" id="ProtNLM"/>
    </source>
</evidence>
<dbReference type="Proteomes" id="UP000077829">
    <property type="component" value="Chromosome"/>
</dbReference>
<dbReference type="InterPro" id="IPR019226">
    <property type="entry name" value="DUF2158"/>
</dbReference>
<dbReference type="KEGG" id="panr:A7J50_5036"/>
<dbReference type="EMBL" id="CP015600">
    <property type="protein sequence ID" value="ANF88376.1"/>
    <property type="molecule type" value="Genomic_DNA"/>
</dbReference>
<accession>A0A172Z8C7</accession>
<evidence type="ECO:0000313" key="2">
    <source>
        <dbReference type="Proteomes" id="UP000077829"/>
    </source>
</evidence>
<proteinExistence type="predicted"/>